<evidence type="ECO:0000256" key="1">
    <source>
        <dbReference type="SAM" id="MobiDB-lite"/>
    </source>
</evidence>
<feature type="region of interest" description="Disordered" evidence="1">
    <location>
        <begin position="1"/>
        <end position="21"/>
    </location>
</feature>
<evidence type="ECO:0000313" key="3">
    <source>
        <dbReference type="Proteomes" id="UP001066276"/>
    </source>
</evidence>
<evidence type="ECO:0000313" key="2">
    <source>
        <dbReference type="EMBL" id="KAJ1193147.1"/>
    </source>
</evidence>
<name>A0AAV7UVP2_PLEWA</name>
<accession>A0AAV7UVP2</accession>
<gene>
    <name evidence="2" type="ORF">NDU88_002452</name>
</gene>
<comment type="caution">
    <text evidence="2">The sequence shown here is derived from an EMBL/GenBank/DDBJ whole genome shotgun (WGS) entry which is preliminary data.</text>
</comment>
<protein>
    <submittedName>
        <fullName evidence="2">Uncharacterized protein</fullName>
    </submittedName>
</protein>
<reference evidence="2" key="1">
    <citation type="journal article" date="2022" name="bioRxiv">
        <title>Sequencing and chromosome-scale assembly of the giantPleurodeles waltlgenome.</title>
        <authorList>
            <person name="Brown T."/>
            <person name="Elewa A."/>
            <person name="Iarovenko S."/>
            <person name="Subramanian E."/>
            <person name="Araus A.J."/>
            <person name="Petzold A."/>
            <person name="Susuki M."/>
            <person name="Suzuki K.-i.T."/>
            <person name="Hayashi T."/>
            <person name="Toyoda A."/>
            <person name="Oliveira C."/>
            <person name="Osipova E."/>
            <person name="Leigh N.D."/>
            <person name="Simon A."/>
            <person name="Yun M.H."/>
        </authorList>
    </citation>
    <scope>NUCLEOTIDE SEQUENCE</scope>
    <source>
        <strain evidence="2">20211129_DDA</strain>
        <tissue evidence="2">Liver</tissue>
    </source>
</reference>
<dbReference type="Proteomes" id="UP001066276">
    <property type="component" value="Chromosome 2_2"/>
</dbReference>
<proteinExistence type="predicted"/>
<keyword evidence="3" id="KW-1185">Reference proteome</keyword>
<dbReference type="AlphaFoldDB" id="A0AAV7UVP2"/>
<organism evidence="2 3">
    <name type="scientific">Pleurodeles waltl</name>
    <name type="common">Iberian ribbed newt</name>
    <dbReference type="NCBI Taxonomy" id="8319"/>
    <lineage>
        <taxon>Eukaryota</taxon>
        <taxon>Metazoa</taxon>
        <taxon>Chordata</taxon>
        <taxon>Craniata</taxon>
        <taxon>Vertebrata</taxon>
        <taxon>Euteleostomi</taxon>
        <taxon>Amphibia</taxon>
        <taxon>Batrachia</taxon>
        <taxon>Caudata</taxon>
        <taxon>Salamandroidea</taxon>
        <taxon>Salamandridae</taxon>
        <taxon>Pleurodelinae</taxon>
        <taxon>Pleurodeles</taxon>
    </lineage>
</organism>
<dbReference type="EMBL" id="JANPWB010000004">
    <property type="protein sequence ID" value="KAJ1193147.1"/>
    <property type="molecule type" value="Genomic_DNA"/>
</dbReference>
<sequence length="87" mass="9478">MPTPISAGRWMSPKRQKTRAAAARPIGRSVADFCSQAGPQPNTLVARCVQASLMRVDARRELLVPQLSASEDVSLVKLELLGLMRGY</sequence>